<proteinExistence type="predicted"/>
<dbReference type="EMBL" id="REGN01000619">
    <property type="protein sequence ID" value="RNA40641.1"/>
    <property type="molecule type" value="Genomic_DNA"/>
</dbReference>
<organism evidence="1 2">
    <name type="scientific">Brachionus plicatilis</name>
    <name type="common">Marine rotifer</name>
    <name type="synonym">Brachionus muelleri</name>
    <dbReference type="NCBI Taxonomy" id="10195"/>
    <lineage>
        <taxon>Eukaryota</taxon>
        <taxon>Metazoa</taxon>
        <taxon>Spiralia</taxon>
        <taxon>Gnathifera</taxon>
        <taxon>Rotifera</taxon>
        <taxon>Eurotatoria</taxon>
        <taxon>Monogononta</taxon>
        <taxon>Pseudotrocha</taxon>
        <taxon>Ploima</taxon>
        <taxon>Brachionidae</taxon>
        <taxon>Brachionus</taxon>
    </lineage>
</organism>
<sequence length="79" mass="9129">MYLEMAHLLIVYSDGQYQVPDLIESNDEPISSVLSSKKNISLPSDNLRFLRTTFCKLLPNSMMLKSIVLPRLWPERFAI</sequence>
<gene>
    <name evidence="1" type="ORF">BpHYR1_031836</name>
</gene>
<protein>
    <submittedName>
        <fullName evidence="1">Uncharacterized protein</fullName>
    </submittedName>
</protein>
<keyword evidence="2" id="KW-1185">Reference proteome</keyword>
<dbReference type="AlphaFoldDB" id="A0A3M7SXU3"/>
<dbReference type="Proteomes" id="UP000276133">
    <property type="component" value="Unassembled WGS sequence"/>
</dbReference>
<evidence type="ECO:0000313" key="2">
    <source>
        <dbReference type="Proteomes" id="UP000276133"/>
    </source>
</evidence>
<comment type="caution">
    <text evidence="1">The sequence shown here is derived from an EMBL/GenBank/DDBJ whole genome shotgun (WGS) entry which is preliminary data.</text>
</comment>
<name>A0A3M7SXU3_BRAPC</name>
<reference evidence="1 2" key="1">
    <citation type="journal article" date="2018" name="Sci. Rep.">
        <title>Genomic signatures of local adaptation to the degree of environmental predictability in rotifers.</title>
        <authorList>
            <person name="Franch-Gras L."/>
            <person name="Hahn C."/>
            <person name="Garcia-Roger E.M."/>
            <person name="Carmona M.J."/>
            <person name="Serra M."/>
            <person name="Gomez A."/>
        </authorList>
    </citation>
    <scope>NUCLEOTIDE SEQUENCE [LARGE SCALE GENOMIC DNA]</scope>
    <source>
        <strain evidence="1">HYR1</strain>
    </source>
</reference>
<evidence type="ECO:0000313" key="1">
    <source>
        <dbReference type="EMBL" id="RNA40641.1"/>
    </source>
</evidence>
<accession>A0A3M7SXU3</accession>